<evidence type="ECO:0000256" key="1">
    <source>
        <dbReference type="ARBA" id="ARBA00004651"/>
    </source>
</evidence>
<gene>
    <name evidence="10" type="ORF">KGD83_17670</name>
</gene>
<dbReference type="EMBL" id="CP074132">
    <property type="protein sequence ID" value="QUX27161.1"/>
    <property type="molecule type" value="Genomic_DNA"/>
</dbReference>
<feature type="transmembrane region" description="Helical" evidence="7">
    <location>
        <begin position="98"/>
        <end position="118"/>
    </location>
</feature>
<feature type="domain" description="ABC transmembrane type-1" evidence="9">
    <location>
        <begin position="90"/>
        <end position="270"/>
    </location>
</feature>
<name>A0ABX8BYJ0_9ACTN</name>
<feature type="transmembrane region" description="Helical" evidence="7">
    <location>
        <begin position="252"/>
        <end position="274"/>
    </location>
</feature>
<keyword evidence="5 7" id="KW-1133">Transmembrane helix</keyword>
<feature type="transmembrane region" description="Helical" evidence="7">
    <location>
        <begin position="37"/>
        <end position="57"/>
    </location>
</feature>
<dbReference type="PANTHER" id="PTHR30151">
    <property type="entry name" value="ALKANE SULFONATE ABC TRANSPORTER-RELATED, MEMBRANE SUBUNIT"/>
    <property type="match status" value="1"/>
</dbReference>
<keyword evidence="11" id="KW-1185">Reference proteome</keyword>
<evidence type="ECO:0000256" key="2">
    <source>
        <dbReference type="ARBA" id="ARBA00022448"/>
    </source>
</evidence>
<feature type="transmembrane region" description="Helical" evidence="7">
    <location>
        <begin position="219"/>
        <end position="240"/>
    </location>
</feature>
<keyword evidence="2 7" id="KW-0813">Transport</keyword>
<dbReference type="CDD" id="cd06261">
    <property type="entry name" value="TM_PBP2"/>
    <property type="match status" value="1"/>
</dbReference>
<dbReference type="SUPFAM" id="SSF161098">
    <property type="entry name" value="MetI-like"/>
    <property type="match status" value="1"/>
</dbReference>
<feature type="compositionally biased region" description="Polar residues" evidence="8">
    <location>
        <begin position="1"/>
        <end position="19"/>
    </location>
</feature>
<evidence type="ECO:0000256" key="6">
    <source>
        <dbReference type="ARBA" id="ARBA00023136"/>
    </source>
</evidence>
<keyword evidence="6 7" id="KW-0472">Membrane</keyword>
<keyword evidence="3" id="KW-1003">Cell membrane</keyword>
<evidence type="ECO:0000256" key="4">
    <source>
        <dbReference type="ARBA" id="ARBA00022692"/>
    </source>
</evidence>
<feature type="region of interest" description="Disordered" evidence="8">
    <location>
        <begin position="1"/>
        <end position="20"/>
    </location>
</feature>
<proteinExistence type="inferred from homology"/>
<dbReference type="Gene3D" id="1.10.3720.10">
    <property type="entry name" value="MetI-like"/>
    <property type="match status" value="1"/>
</dbReference>
<feature type="transmembrane region" description="Helical" evidence="7">
    <location>
        <begin position="156"/>
        <end position="175"/>
    </location>
</feature>
<evidence type="ECO:0000259" key="9">
    <source>
        <dbReference type="PROSITE" id="PS50928"/>
    </source>
</evidence>
<comment type="subcellular location">
    <subcellularLocation>
        <location evidence="1 7">Cell membrane</location>
        <topology evidence="1 7">Multi-pass membrane protein</topology>
    </subcellularLocation>
</comment>
<evidence type="ECO:0000256" key="3">
    <source>
        <dbReference type="ARBA" id="ARBA00022475"/>
    </source>
</evidence>
<evidence type="ECO:0000256" key="5">
    <source>
        <dbReference type="ARBA" id="ARBA00022989"/>
    </source>
</evidence>
<evidence type="ECO:0000256" key="8">
    <source>
        <dbReference type="SAM" id="MobiDB-lite"/>
    </source>
</evidence>
<protein>
    <submittedName>
        <fullName evidence="10">ABC transporter permease</fullName>
    </submittedName>
</protein>
<dbReference type="Proteomes" id="UP000678016">
    <property type="component" value="Chromosome"/>
</dbReference>
<dbReference type="RefSeq" id="WP_212640240.1">
    <property type="nucleotide sequence ID" value="NZ_CP074132.1"/>
</dbReference>
<accession>A0ABX8BYJ0</accession>
<evidence type="ECO:0000313" key="11">
    <source>
        <dbReference type="Proteomes" id="UP000678016"/>
    </source>
</evidence>
<dbReference type="InterPro" id="IPR000515">
    <property type="entry name" value="MetI-like"/>
</dbReference>
<dbReference type="PANTHER" id="PTHR30151:SF20">
    <property type="entry name" value="ABC TRANSPORTER PERMEASE PROTEIN HI_0355-RELATED"/>
    <property type="match status" value="1"/>
</dbReference>
<organism evidence="10 11">
    <name type="scientific">Nocardiopsis akebiae</name>
    <dbReference type="NCBI Taxonomy" id="2831968"/>
    <lineage>
        <taxon>Bacteria</taxon>
        <taxon>Bacillati</taxon>
        <taxon>Actinomycetota</taxon>
        <taxon>Actinomycetes</taxon>
        <taxon>Streptosporangiales</taxon>
        <taxon>Nocardiopsidaceae</taxon>
        <taxon>Nocardiopsis</taxon>
    </lineage>
</organism>
<sequence>MTTGSVSGTRANDGLSTSGPVKEARRRSWWHRNGRTTLVWGLRAGALLVFLLFWQVAGGAVANPMFVSSPVAVGEQLRDWIVDGTLGTHTWITIQEVLLGYVIGAATGALAGFALASVRLVYDVFEPFMMALYSIPKVALAPLFIVWFGIGIDMKVILAAVSVFFLVFLNTAAGVRDVDRGLIDAVRLMGGSNRDIAFKVVLPGSMSGLMTGLKVSIPYALIGAVIGELVASNRGLGYLINDAAAQFNTAGVFAAVVVLTALAMALNAIVGVLASRANRWKPLDAE</sequence>
<dbReference type="InterPro" id="IPR035906">
    <property type="entry name" value="MetI-like_sf"/>
</dbReference>
<reference evidence="11" key="1">
    <citation type="submission" date="2021-05" db="EMBL/GenBank/DDBJ databases">
        <title>Direct Submission.</title>
        <authorList>
            <person name="Li K."/>
            <person name="Gao J."/>
        </authorList>
    </citation>
    <scope>NUCLEOTIDE SEQUENCE [LARGE SCALE GENOMIC DNA]</scope>
    <source>
        <strain evidence="11">HDS12</strain>
    </source>
</reference>
<evidence type="ECO:0000313" key="10">
    <source>
        <dbReference type="EMBL" id="QUX27161.1"/>
    </source>
</evidence>
<comment type="similarity">
    <text evidence="7">Belongs to the binding-protein-dependent transport system permease family.</text>
</comment>
<evidence type="ECO:0000256" key="7">
    <source>
        <dbReference type="RuleBase" id="RU363032"/>
    </source>
</evidence>
<dbReference type="PROSITE" id="PS50928">
    <property type="entry name" value="ABC_TM1"/>
    <property type="match status" value="1"/>
</dbReference>
<dbReference type="Pfam" id="PF00528">
    <property type="entry name" value="BPD_transp_1"/>
    <property type="match status" value="1"/>
</dbReference>
<keyword evidence="4 7" id="KW-0812">Transmembrane</keyword>
<feature type="transmembrane region" description="Helical" evidence="7">
    <location>
        <begin position="130"/>
        <end position="150"/>
    </location>
</feature>